<dbReference type="EMBL" id="NOKA02000005">
    <property type="protein sequence ID" value="RDY32217.1"/>
    <property type="molecule type" value="Genomic_DNA"/>
</dbReference>
<dbReference type="Proteomes" id="UP000216411">
    <property type="component" value="Unassembled WGS sequence"/>
</dbReference>
<sequence length="200" mass="24121">MLKSEELNEYAKEILTKQMLINQKEIQAEYKKNKSIINAQFLKVLQRMLETCNRLQEKNKKNRIAILHICYLYTSCLTQKLELQINMYDKDFYLDKTEVSGLWRPEFIYRYYEQDMELIEKKARQEVFGFKHKQIQEIRMKYINVYHLITLDFLSDMIPLVIKDSAFEKLKKEDDFIILFGGYMEEGIPILKCNTAKEEE</sequence>
<keyword evidence="2" id="KW-1185">Reference proteome</keyword>
<name>A0A371JHR4_9FIRM</name>
<accession>A0A371JHR4</accession>
<evidence type="ECO:0000313" key="1">
    <source>
        <dbReference type="EMBL" id="RDY32217.1"/>
    </source>
</evidence>
<dbReference type="RefSeq" id="WP_094376839.1">
    <property type="nucleotide sequence ID" value="NZ_NOKA02000005.1"/>
</dbReference>
<proteinExistence type="predicted"/>
<evidence type="ECO:0000313" key="2">
    <source>
        <dbReference type="Proteomes" id="UP000216411"/>
    </source>
</evidence>
<gene>
    <name evidence="1" type="ORF">CG710_005930</name>
</gene>
<organism evidence="1 2">
    <name type="scientific">Lachnotalea glycerini</name>
    <dbReference type="NCBI Taxonomy" id="1763509"/>
    <lineage>
        <taxon>Bacteria</taxon>
        <taxon>Bacillati</taxon>
        <taxon>Bacillota</taxon>
        <taxon>Clostridia</taxon>
        <taxon>Lachnospirales</taxon>
        <taxon>Lachnospiraceae</taxon>
        <taxon>Lachnotalea</taxon>
    </lineage>
</organism>
<protein>
    <submittedName>
        <fullName evidence="1">Uncharacterized protein</fullName>
    </submittedName>
</protein>
<reference evidence="1 2" key="1">
    <citation type="journal article" date="2017" name="Genome Announc.">
        <title>Draft Genome Sequence of a Sporulating and Motile Strain of Lachnotalea glycerini Isolated from Water in Quebec City, Canada.</title>
        <authorList>
            <person name="Maheux A.F."/>
            <person name="Boudreau D.K."/>
            <person name="Berube E."/>
            <person name="Boissinot M."/>
            <person name="Raymond F."/>
            <person name="Brodeur S."/>
            <person name="Corbeil J."/>
            <person name="Isabel S."/>
            <person name="Omar R.F."/>
            <person name="Bergeron M.G."/>
        </authorList>
    </citation>
    <scope>NUCLEOTIDE SEQUENCE [LARGE SCALE GENOMIC DNA]</scope>
    <source>
        <strain evidence="1 2">CCRI-19302</strain>
    </source>
</reference>
<dbReference type="AlphaFoldDB" id="A0A371JHR4"/>
<comment type="caution">
    <text evidence="1">The sequence shown here is derived from an EMBL/GenBank/DDBJ whole genome shotgun (WGS) entry which is preliminary data.</text>
</comment>
<dbReference type="OrthoDB" id="2051662at2"/>